<dbReference type="InterPro" id="IPR055140">
    <property type="entry name" value="Thiolase_C_2"/>
</dbReference>
<dbReference type="PANTHER" id="PTHR42870:SF6">
    <property type="entry name" value="ACETYL-COA C-ACYLTRANSFERASE"/>
    <property type="match status" value="1"/>
</dbReference>
<dbReference type="PaxDb" id="589924-Ferp_1036"/>
<dbReference type="GeneID" id="8778546"/>
<dbReference type="SUPFAM" id="SSF53901">
    <property type="entry name" value="Thiolase-like"/>
    <property type="match status" value="2"/>
</dbReference>
<evidence type="ECO:0000256" key="4">
    <source>
        <dbReference type="ARBA" id="ARBA00023055"/>
    </source>
</evidence>
<evidence type="ECO:0000313" key="10">
    <source>
        <dbReference type="EMBL" id="ADC65198.1"/>
    </source>
</evidence>
<dbReference type="GO" id="GO:0016747">
    <property type="term" value="F:acyltransferase activity, transferring groups other than amino-acyl groups"/>
    <property type="evidence" value="ECO:0007669"/>
    <property type="project" value="InterPro"/>
</dbReference>
<dbReference type="InterPro" id="IPR020613">
    <property type="entry name" value="Thiolase_CS"/>
</dbReference>
<dbReference type="CDD" id="cd00829">
    <property type="entry name" value="SCP-x_thiolase"/>
    <property type="match status" value="1"/>
</dbReference>
<feature type="domain" description="Thiolase N-terminal" evidence="8">
    <location>
        <begin position="6"/>
        <end position="227"/>
    </location>
</feature>
<keyword evidence="3 10" id="KW-0808">Transferase</keyword>
<dbReference type="KEGG" id="fpl:Ferp_1036"/>
<keyword evidence="5" id="KW-0446">Lipid-binding</keyword>
<keyword evidence="2" id="KW-0813">Transport</keyword>
<sequence>MSMRNVAIVGVGITRFGVREASWKDLVLEAGKSLFDDVPNLDKKDIDSLFVGAAQPERWIYQTHVAPLVAELLGIEVKRVIARTESACASGQLAIRYAWLSIATGLSDVALVVGVEKMNSKFLNISQSSMINVGNREFDGANGFTAPPFFAMVAQRHMHLYGTTEEQMAMVRVKNQEYGSQNPYAQFQKKVTVEQVLNSRMVAPPLKLFDCSAITDGAVALLLTSEERAREFTDTPVWILGGVQHVDAAHTTNQMGELADWVALRKAAKDLYDMLKITPDDIDIAEVHDCFTISEIIEYEELGFCKKGEGGKFIEEGESYIGGKVAVNPGGGLLANGHPLGATGTRQAWEIVMQFRGEVPKGRYVDGAELAIAHNLSGMAQLHHIMAYSVNKPRDIKFGR</sequence>
<proteinExistence type="predicted"/>
<dbReference type="InterPro" id="IPR020616">
    <property type="entry name" value="Thiolase_N"/>
</dbReference>
<evidence type="ECO:0000256" key="3">
    <source>
        <dbReference type="ARBA" id="ARBA00022679"/>
    </source>
</evidence>
<reference evidence="10 11" key="2">
    <citation type="journal article" date="2011" name="Stand. Genomic Sci.">
        <title>Complete genome sequence of Ferroglobus placidus AEDII12DO.</title>
        <authorList>
            <person name="Anderson I."/>
            <person name="Risso C."/>
            <person name="Holmes D."/>
            <person name="Lucas S."/>
            <person name="Copeland A."/>
            <person name="Lapidus A."/>
            <person name="Cheng J.F."/>
            <person name="Bruce D."/>
            <person name="Goodwin L."/>
            <person name="Pitluck S."/>
            <person name="Saunders E."/>
            <person name="Brettin T."/>
            <person name="Detter J.C."/>
            <person name="Han C."/>
            <person name="Tapia R."/>
            <person name="Larimer F."/>
            <person name="Land M."/>
            <person name="Hauser L."/>
            <person name="Woyke T."/>
            <person name="Lovley D."/>
            <person name="Kyrpides N."/>
            <person name="Ivanova N."/>
        </authorList>
    </citation>
    <scope>NUCLEOTIDE SEQUENCE [LARGE SCALE GENOMIC DNA]</scope>
    <source>
        <strain evidence="11">DSM 10642 / AEDII12DO</strain>
    </source>
</reference>
<evidence type="ECO:0000259" key="9">
    <source>
        <dbReference type="Pfam" id="PF22691"/>
    </source>
</evidence>
<evidence type="ECO:0000256" key="2">
    <source>
        <dbReference type="ARBA" id="ARBA00022448"/>
    </source>
</evidence>
<dbReference type="EC" id="2.3.1.176" evidence="1"/>
<feature type="domain" description="Thiolase C-terminal" evidence="9">
    <location>
        <begin position="251"/>
        <end position="387"/>
    </location>
</feature>
<dbReference type="AlphaFoldDB" id="D3RXI5"/>
<gene>
    <name evidence="10" type="ordered locus">Ferp_1036</name>
</gene>
<name>D3RXI5_FERPA</name>
<dbReference type="EMBL" id="CP001899">
    <property type="protein sequence ID" value="ADC65198.1"/>
    <property type="molecule type" value="Genomic_DNA"/>
</dbReference>
<dbReference type="InterPro" id="IPR016039">
    <property type="entry name" value="Thiolase-like"/>
</dbReference>
<dbReference type="RefSeq" id="WP_012965541.1">
    <property type="nucleotide sequence ID" value="NC_013849.1"/>
</dbReference>
<dbReference type="eggNOG" id="arCOG01278">
    <property type="taxonomic scope" value="Archaea"/>
</dbReference>
<dbReference type="GO" id="GO:0008299">
    <property type="term" value="P:isoprenoid biosynthetic process"/>
    <property type="evidence" value="ECO:0007669"/>
    <property type="project" value="UniProtKB-KW"/>
</dbReference>
<reference evidence="11" key="1">
    <citation type="submission" date="2010-02" db="EMBL/GenBank/DDBJ databases">
        <title>Complete sequence of Ferroglobus placidus DSM 10642.</title>
        <authorList>
            <consortium name="US DOE Joint Genome Institute"/>
            <person name="Lucas S."/>
            <person name="Copeland A."/>
            <person name="Lapidus A."/>
            <person name="Cheng J.-F."/>
            <person name="Bruce D."/>
            <person name="Goodwin L."/>
            <person name="Pitluck S."/>
            <person name="Saunders E."/>
            <person name="Brettin T."/>
            <person name="Detter J.C."/>
            <person name="Han C."/>
            <person name="Tapia R."/>
            <person name="Larimer F."/>
            <person name="Land M."/>
            <person name="Hauser L."/>
            <person name="Kyrpides N."/>
            <person name="Ivanova N."/>
            <person name="Holmes D."/>
            <person name="Lovley D."/>
            <person name="Kyrpides N."/>
            <person name="Anderson I.J."/>
            <person name="Woyke T."/>
        </authorList>
    </citation>
    <scope>NUCLEOTIDE SEQUENCE [LARGE SCALE GENOMIC DNA]</scope>
    <source>
        <strain evidence="11">DSM 10642 / AEDII12DO</strain>
    </source>
</reference>
<dbReference type="Gene3D" id="3.40.47.10">
    <property type="match status" value="1"/>
</dbReference>
<protein>
    <recommendedName>
        <fullName evidence="1">propanoyl-CoA C-acyltransferase</fullName>
        <ecNumber evidence="1">2.3.1.176</ecNumber>
    </recommendedName>
    <alternativeName>
        <fullName evidence="7">Propanoyl-CoA C-acyltransferase</fullName>
    </alternativeName>
</protein>
<evidence type="ECO:0000313" key="11">
    <source>
        <dbReference type="Proteomes" id="UP000002613"/>
    </source>
</evidence>
<evidence type="ECO:0000259" key="8">
    <source>
        <dbReference type="Pfam" id="PF00108"/>
    </source>
</evidence>
<dbReference type="GO" id="GO:0008289">
    <property type="term" value="F:lipid binding"/>
    <property type="evidence" value="ECO:0007669"/>
    <property type="project" value="UniProtKB-KW"/>
</dbReference>
<dbReference type="PIRSF" id="PIRSF000429">
    <property type="entry name" value="Ac-CoA_Ac_transf"/>
    <property type="match status" value="1"/>
</dbReference>
<dbReference type="NCBIfam" id="NF004720">
    <property type="entry name" value="PRK06064.1"/>
    <property type="match status" value="1"/>
</dbReference>
<evidence type="ECO:0000256" key="5">
    <source>
        <dbReference type="ARBA" id="ARBA00023121"/>
    </source>
</evidence>
<dbReference type="GO" id="GO:0006869">
    <property type="term" value="P:lipid transport"/>
    <property type="evidence" value="ECO:0007669"/>
    <property type="project" value="UniProtKB-KW"/>
</dbReference>
<keyword evidence="6" id="KW-0414">Isoprene biosynthesis</keyword>
<evidence type="ECO:0000256" key="7">
    <source>
        <dbReference type="ARBA" id="ARBA00032316"/>
    </source>
</evidence>
<dbReference type="InterPro" id="IPR002155">
    <property type="entry name" value="Thiolase"/>
</dbReference>
<keyword evidence="4" id="KW-0445">Lipid transport</keyword>
<keyword evidence="11" id="KW-1185">Reference proteome</keyword>
<evidence type="ECO:0000256" key="1">
    <source>
        <dbReference type="ARBA" id="ARBA00012352"/>
    </source>
</evidence>
<organism evidence="10 11">
    <name type="scientific">Ferroglobus placidus (strain DSM 10642 / AEDII12DO)</name>
    <dbReference type="NCBI Taxonomy" id="589924"/>
    <lineage>
        <taxon>Archaea</taxon>
        <taxon>Methanobacteriati</taxon>
        <taxon>Methanobacteriota</taxon>
        <taxon>Archaeoglobi</taxon>
        <taxon>Archaeoglobales</taxon>
        <taxon>Archaeoglobaceae</taxon>
        <taxon>Ferroglobus</taxon>
    </lineage>
</organism>
<dbReference type="PANTHER" id="PTHR42870">
    <property type="entry name" value="ACETYL-COA C-ACETYLTRANSFERASE"/>
    <property type="match status" value="1"/>
</dbReference>
<dbReference type="Pfam" id="PF22691">
    <property type="entry name" value="Thiolase_C_1"/>
    <property type="match status" value="1"/>
</dbReference>
<dbReference type="Pfam" id="PF00108">
    <property type="entry name" value="Thiolase_N"/>
    <property type="match status" value="1"/>
</dbReference>
<dbReference type="Proteomes" id="UP000002613">
    <property type="component" value="Chromosome"/>
</dbReference>
<dbReference type="HOGENOM" id="CLU_035425_4_0_2"/>
<dbReference type="PROSITE" id="PS00737">
    <property type="entry name" value="THIOLASE_2"/>
    <property type="match status" value="1"/>
</dbReference>
<dbReference type="STRING" id="589924.Ferp_1036"/>
<accession>D3RXI5</accession>
<keyword evidence="10" id="KW-0012">Acyltransferase</keyword>
<evidence type="ECO:0000256" key="6">
    <source>
        <dbReference type="ARBA" id="ARBA00023229"/>
    </source>
</evidence>